<dbReference type="EMBL" id="NCKU01000587">
    <property type="protein sequence ID" value="RWS14930.1"/>
    <property type="molecule type" value="Genomic_DNA"/>
</dbReference>
<accession>A0A3S3PUE0</accession>
<name>A0A3S3PUE0_9ACAR</name>
<organism evidence="3 4">
    <name type="scientific">Dinothrombium tinctorium</name>
    <dbReference type="NCBI Taxonomy" id="1965070"/>
    <lineage>
        <taxon>Eukaryota</taxon>
        <taxon>Metazoa</taxon>
        <taxon>Ecdysozoa</taxon>
        <taxon>Arthropoda</taxon>
        <taxon>Chelicerata</taxon>
        <taxon>Arachnida</taxon>
        <taxon>Acari</taxon>
        <taxon>Acariformes</taxon>
        <taxon>Trombidiformes</taxon>
        <taxon>Prostigmata</taxon>
        <taxon>Anystina</taxon>
        <taxon>Parasitengona</taxon>
        <taxon>Trombidioidea</taxon>
        <taxon>Trombidiidae</taxon>
        <taxon>Dinothrombium</taxon>
    </lineage>
</organism>
<dbReference type="OrthoDB" id="8912589at2759"/>
<feature type="transmembrane region" description="Helical" evidence="1">
    <location>
        <begin position="7"/>
        <end position="32"/>
    </location>
</feature>
<dbReference type="PANTHER" id="PTHR39948:SF1">
    <property type="entry name" value="GEO11419P1"/>
    <property type="match status" value="1"/>
</dbReference>
<comment type="caution">
    <text evidence="3">The sequence shown here is derived from an EMBL/GenBank/DDBJ whole genome shotgun (WGS) entry which is preliminary data.</text>
</comment>
<reference evidence="3 4" key="1">
    <citation type="journal article" date="2018" name="Gigascience">
        <title>Genomes of trombidid mites reveal novel predicted allergens and laterally-transferred genes associated with secondary metabolism.</title>
        <authorList>
            <person name="Dong X."/>
            <person name="Chaisiri K."/>
            <person name="Xia D."/>
            <person name="Armstrong S.D."/>
            <person name="Fang Y."/>
            <person name="Donnelly M.J."/>
            <person name="Kadowaki T."/>
            <person name="McGarry J.W."/>
            <person name="Darby A.C."/>
            <person name="Makepeace B.L."/>
        </authorList>
    </citation>
    <scope>NUCLEOTIDE SEQUENCE [LARGE SCALE GENOMIC DNA]</scope>
    <source>
        <strain evidence="3">UoL-WK</strain>
    </source>
</reference>
<dbReference type="Proteomes" id="UP000285301">
    <property type="component" value="Unassembled WGS sequence"/>
</dbReference>
<keyword evidence="1" id="KW-0472">Membrane</keyword>
<evidence type="ECO:0000313" key="3">
    <source>
        <dbReference type="EMBL" id="RWS16552.1"/>
    </source>
</evidence>
<dbReference type="EMBL" id="NCKU01000211">
    <property type="protein sequence ID" value="RWS16552.1"/>
    <property type="molecule type" value="Genomic_DNA"/>
</dbReference>
<evidence type="ECO:0000256" key="1">
    <source>
        <dbReference type="SAM" id="Phobius"/>
    </source>
</evidence>
<proteinExistence type="predicted"/>
<keyword evidence="1" id="KW-1133">Transmembrane helix</keyword>
<evidence type="ECO:0000313" key="4">
    <source>
        <dbReference type="Proteomes" id="UP000285301"/>
    </source>
</evidence>
<dbReference type="PANTHER" id="PTHR39948">
    <property type="entry name" value="GEO11419P1"/>
    <property type="match status" value="1"/>
</dbReference>
<keyword evidence="1" id="KW-0812">Transmembrane</keyword>
<sequence>MIECIRGLFWFVALFVFGYPLAFVFAIFYVFFQPFQECCASTTTFVQYLLKIAQLPLIFTRKMITGEPICR</sequence>
<evidence type="ECO:0000313" key="2">
    <source>
        <dbReference type="EMBL" id="RWS14930.1"/>
    </source>
</evidence>
<protein>
    <submittedName>
        <fullName evidence="3">Venom toxin-like peptide-6</fullName>
    </submittedName>
</protein>
<gene>
    <name evidence="2" type="ORF">B4U79_14230</name>
    <name evidence="3" type="ORF">B4U79_15147</name>
</gene>
<dbReference type="AlphaFoldDB" id="A0A3S3PUE0"/>
<reference evidence="3" key="2">
    <citation type="submission" date="2018-11" db="EMBL/GenBank/DDBJ databases">
        <title>Trombidioid mite genomics.</title>
        <authorList>
            <person name="Dong X."/>
        </authorList>
    </citation>
    <scope>NUCLEOTIDE SEQUENCE</scope>
    <source>
        <strain evidence="3">UoL-WK</strain>
    </source>
</reference>
<keyword evidence="4" id="KW-1185">Reference proteome</keyword>